<dbReference type="STRING" id="1703345.A3860_09885"/>
<dbReference type="PANTHER" id="PTHR32060">
    <property type="entry name" value="TAIL-SPECIFIC PROTEASE"/>
    <property type="match status" value="1"/>
</dbReference>
<sequence length="570" mass="64082">MKRIPLLIALFMITCIARTQEPGKYKADLDSQFNKGSGIASIPLDNRRINDLVVLGKVWGFVKYYHPAVCAGEYNWDSELFRVLPKVMQCNNDKERNEILYTWVKQLGAFKTEKFKQPDSGLIKLQPDLLWINEVAVLGDPLSALLNDIKSAKRTTNNYYVRWGRSGSPDFKNERAYADRGYPDAGLRLLALYRYWNLVQYFFPYKYLIGENWNEMLPAFIPPIVNAPEELAYKQAVLSLIVRIHDSHAGMGALVFEKVLGNNYAPLKIRFIDNKPVVTDYLNKDLGPKTGLQKGDVITSVNGKSIEAIIKEKLPYTSGSNYSTQLRNMAYSLLRAVDTVINITYQRGSTMRSASIGCYKPQLVPWGGMKVDSCFKYVTPDIAYLFPDTMRKDYLNGLLPSLKNTKGMIIDMRSYPPNDVREILSTFLLAEQTPFVRFAFPDLEHPGYFILAKPREVGSRNPDHYKGRVVILVSELTQSAGEFTSMAFRAVPQSTVVGSTTAGADGNVTFFFLPGGIRTQFSGIGVYYPDGRETQRVGIVPDITVQQTIQGIAEGRDEVLEKAIAVINGK</sequence>
<dbReference type="GO" id="GO:0030288">
    <property type="term" value="C:outer membrane-bounded periplasmic space"/>
    <property type="evidence" value="ECO:0007669"/>
    <property type="project" value="TreeGrafter"/>
</dbReference>
<dbReference type="Gene3D" id="3.90.226.10">
    <property type="entry name" value="2-enoyl-CoA Hydratase, Chain A, domain 1"/>
    <property type="match status" value="1"/>
</dbReference>
<dbReference type="PANTHER" id="PTHR32060:SF30">
    <property type="entry name" value="CARBOXY-TERMINAL PROCESSING PROTEASE CTPA"/>
    <property type="match status" value="1"/>
</dbReference>
<name>A0A1V9FEU1_9BACT</name>
<dbReference type="Gene3D" id="2.30.42.10">
    <property type="match status" value="1"/>
</dbReference>
<dbReference type="SUPFAM" id="SSF50156">
    <property type="entry name" value="PDZ domain-like"/>
    <property type="match status" value="1"/>
</dbReference>
<proteinExistence type="predicted"/>
<dbReference type="RefSeq" id="WP_081155845.1">
    <property type="nucleotide sequence ID" value="NZ_LVYD01000124.1"/>
</dbReference>
<dbReference type="EMBL" id="LVYD01000124">
    <property type="protein sequence ID" value="OQP56883.1"/>
    <property type="molecule type" value="Genomic_DNA"/>
</dbReference>
<reference evidence="2 3" key="1">
    <citation type="submission" date="2016-03" db="EMBL/GenBank/DDBJ databases">
        <title>Niastella vici sp. nov., isolated from farmland soil.</title>
        <authorList>
            <person name="Chen L."/>
            <person name="Wang D."/>
            <person name="Yang S."/>
            <person name="Wang G."/>
        </authorList>
    </citation>
    <scope>NUCLEOTIDE SEQUENCE [LARGE SCALE GENOMIC DNA]</scope>
    <source>
        <strain evidence="2 3">DJ57</strain>
    </source>
</reference>
<protein>
    <recommendedName>
        <fullName evidence="1">Tail specific protease domain-containing protein</fullName>
    </recommendedName>
</protein>
<dbReference type="InterPro" id="IPR036034">
    <property type="entry name" value="PDZ_sf"/>
</dbReference>
<dbReference type="GO" id="GO:0004175">
    <property type="term" value="F:endopeptidase activity"/>
    <property type="evidence" value="ECO:0007669"/>
    <property type="project" value="TreeGrafter"/>
</dbReference>
<evidence type="ECO:0000259" key="1">
    <source>
        <dbReference type="SMART" id="SM00245"/>
    </source>
</evidence>
<feature type="domain" description="Tail specific protease" evidence="1">
    <location>
        <begin position="336"/>
        <end position="546"/>
    </location>
</feature>
<dbReference type="GO" id="GO:0006508">
    <property type="term" value="P:proteolysis"/>
    <property type="evidence" value="ECO:0007669"/>
    <property type="project" value="InterPro"/>
</dbReference>
<comment type="caution">
    <text evidence="2">The sequence shown here is derived from an EMBL/GenBank/DDBJ whole genome shotgun (WGS) entry which is preliminary data.</text>
</comment>
<dbReference type="CDD" id="cd07562">
    <property type="entry name" value="Peptidase_S41_TRI"/>
    <property type="match status" value="1"/>
</dbReference>
<keyword evidence="3" id="KW-1185">Reference proteome</keyword>
<evidence type="ECO:0000313" key="2">
    <source>
        <dbReference type="EMBL" id="OQP56883.1"/>
    </source>
</evidence>
<evidence type="ECO:0000313" key="3">
    <source>
        <dbReference type="Proteomes" id="UP000192796"/>
    </source>
</evidence>
<dbReference type="InterPro" id="IPR029045">
    <property type="entry name" value="ClpP/crotonase-like_dom_sf"/>
</dbReference>
<accession>A0A1V9FEU1</accession>
<organism evidence="2 3">
    <name type="scientific">Niastella vici</name>
    <dbReference type="NCBI Taxonomy" id="1703345"/>
    <lineage>
        <taxon>Bacteria</taxon>
        <taxon>Pseudomonadati</taxon>
        <taxon>Bacteroidota</taxon>
        <taxon>Chitinophagia</taxon>
        <taxon>Chitinophagales</taxon>
        <taxon>Chitinophagaceae</taxon>
        <taxon>Niastella</taxon>
    </lineage>
</organism>
<gene>
    <name evidence="2" type="ORF">A3860_09885</name>
</gene>
<dbReference type="Proteomes" id="UP000192796">
    <property type="component" value="Unassembled WGS sequence"/>
</dbReference>
<dbReference type="SMART" id="SM00245">
    <property type="entry name" value="TSPc"/>
    <property type="match status" value="1"/>
</dbReference>
<dbReference type="GO" id="GO:0008236">
    <property type="term" value="F:serine-type peptidase activity"/>
    <property type="evidence" value="ECO:0007669"/>
    <property type="project" value="InterPro"/>
</dbReference>
<dbReference type="AlphaFoldDB" id="A0A1V9FEU1"/>
<dbReference type="OrthoDB" id="5379939at2"/>
<dbReference type="SUPFAM" id="SSF52096">
    <property type="entry name" value="ClpP/crotonase"/>
    <property type="match status" value="1"/>
</dbReference>
<dbReference type="InterPro" id="IPR005151">
    <property type="entry name" value="Tail-specific_protease"/>
</dbReference>
<dbReference type="Pfam" id="PF03572">
    <property type="entry name" value="Peptidase_S41"/>
    <property type="match status" value="1"/>
</dbReference>
<dbReference type="GO" id="GO:0007165">
    <property type="term" value="P:signal transduction"/>
    <property type="evidence" value="ECO:0007669"/>
    <property type="project" value="TreeGrafter"/>
</dbReference>